<dbReference type="Gene3D" id="3.40.50.10190">
    <property type="entry name" value="BRCT domain"/>
    <property type="match status" value="1"/>
</dbReference>
<dbReference type="InterPro" id="IPR001357">
    <property type="entry name" value="BRCT_dom"/>
</dbReference>
<dbReference type="SMART" id="SM00292">
    <property type="entry name" value="BRCT"/>
    <property type="match status" value="1"/>
</dbReference>
<dbReference type="InterPro" id="IPR036420">
    <property type="entry name" value="BRCT_dom_sf"/>
</dbReference>
<dbReference type="GO" id="GO:0006259">
    <property type="term" value="P:DNA metabolic process"/>
    <property type="evidence" value="ECO:0007669"/>
    <property type="project" value="UniProtKB-ARBA"/>
</dbReference>
<organism evidence="2 3">
    <name type="scientific">Mariniphaga sediminis</name>
    <dbReference type="NCBI Taxonomy" id="1628158"/>
    <lineage>
        <taxon>Bacteria</taxon>
        <taxon>Pseudomonadati</taxon>
        <taxon>Bacteroidota</taxon>
        <taxon>Bacteroidia</taxon>
        <taxon>Marinilabiliales</taxon>
        <taxon>Prolixibacteraceae</taxon>
        <taxon>Mariniphaga</taxon>
    </lineage>
</organism>
<dbReference type="SUPFAM" id="SSF52113">
    <property type="entry name" value="BRCT domain"/>
    <property type="match status" value="1"/>
</dbReference>
<dbReference type="SUPFAM" id="SSF53098">
    <property type="entry name" value="Ribonuclease H-like"/>
    <property type="match status" value="1"/>
</dbReference>
<dbReference type="GO" id="GO:0008408">
    <property type="term" value="F:3'-5' exonuclease activity"/>
    <property type="evidence" value="ECO:0007669"/>
    <property type="project" value="TreeGrafter"/>
</dbReference>
<accession>A0A399D1R7</accession>
<dbReference type="CDD" id="cd17748">
    <property type="entry name" value="BRCT_DNA_ligase_like"/>
    <property type="match status" value="1"/>
</dbReference>
<sequence length="586" mass="67257">MGTTVIIIAIVTILILVIAKSSKKTEESNYDKSDNRQIKLNVSFPDPEKANDFKFYKYVQYEPVYKLEPTYQEMIRRGMKIKPEFEKAIQTKIKNGEFKNPLDFKEYFGTKFDMIGIHFLKGTDNLLSAFNIGLCFIQNEKIADTETYDFRPPEKIVETKRFQKTLELLDYEQEWIEDISFKDVWEIFEIRDFLNHNLIVVWDEEAETLEKVLEHNRINDYNLSILKIKDIAQANNLPDLIDSLLKHFNSDLTLNDDLSLIVCDLAIELKDSGIDIESFAYSIKPISSQSKSTKISKPKTMNNDFIALDVETAIGKRWSICQIGIAIVENGELKQTITELIQPPNNEYSRHNTNIHGITSEMTADKPKFPEIWEKIYPIIENKKLVAHNAEFDINCLHQTLDYYDLDIPNFDCDCTLNLTGQSLNEACASFNVSLENHHNAGCDAEACANLYIKVLNGESPTFSNVKPKRKSNSKSKQFLDLEGHDRIQGNLLKPDLENADINSPFYNKKVVFTGVLENINRQEAAEIVKNMGADIDTSITKRTNFVITGIDPGPSKMNKIIKYNNEGCNIKILYEKDFLKMIENK</sequence>
<dbReference type="RefSeq" id="WP_119350746.1">
    <property type="nucleotide sequence ID" value="NZ_QWET01000011.1"/>
</dbReference>
<dbReference type="PANTHER" id="PTHR30231">
    <property type="entry name" value="DNA POLYMERASE III SUBUNIT EPSILON"/>
    <property type="match status" value="1"/>
</dbReference>
<feature type="domain" description="BRCT" evidence="1">
    <location>
        <begin position="501"/>
        <end position="586"/>
    </location>
</feature>
<dbReference type="SMART" id="SM00479">
    <property type="entry name" value="EXOIII"/>
    <property type="match status" value="1"/>
</dbReference>
<reference evidence="2 3" key="1">
    <citation type="journal article" date="2015" name="Int. J. Syst. Evol. Microbiol.">
        <title>Mariniphaga sediminis sp. nov., isolated from coastal sediment.</title>
        <authorList>
            <person name="Wang F.Q."/>
            <person name="Shen Q.Y."/>
            <person name="Chen G.J."/>
            <person name="Du Z.J."/>
        </authorList>
    </citation>
    <scope>NUCLEOTIDE SEQUENCE [LARGE SCALE GENOMIC DNA]</scope>
    <source>
        <strain evidence="2 3">SY21</strain>
    </source>
</reference>
<dbReference type="PANTHER" id="PTHR30231:SF42">
    <property type="entry name" value="EXONUCLEASE"/>
    <property type="match status" value="1"/>
</dbReference>
<evidence type="ECO:0000259" key="1">
    <source>
        <dbReference type="PROSITE" id="PS50172"/>
    </source>
</evidence>
<dbReference type="PROSITE" id="PS50172">
    <property type="entry name" value="BRCT"/>
    <property type="match status" value="1"/>
</dbReference>
<proteinExistence type="predicted"/>
<dbReference type="Proteomes" id="UP000266441">
    <property type="component" value="Unassembled WGS sequence"/>
</dbReference>
<dbReference type="CDD" id="cd06130">
    <property type="entry name" value="DNA_pol_III_epsilon_like"/>
    <property type="match status" value="1"/>
</dbReference>
<evidence type="ECO:0000313" key="2">
    <source>
        <dbReference type="EMBL" id="RIH64320.1"/>
    </source>
</evidence>
<name>A0A399D1R7_9BACT</name>
<dbReference type="AlphaFoldDB" id="A0A399D1R7"/>
<dbReference type="GO" id="GO:0003676">
    <property type="term" value="F:nucleic acid binding"/>
    <property type="evidence" value="ECO:0007669"/>
    <property type="project" value="InterPro"/>
</dbReference>
<keyword evidence="3" id="KW-1185">Reference proteome</keyword>
<evidence type="ECO:0000313" key="3">
    <source>
        <dbReference type="Proteomes" id="UP000266441"/>
    </source>
</evidence>
<dbReference type="InterPro" id="IPR036397">
    <property type="entry name" value="RNaseH_sf"/>
</dbReference>
<dbReference type="OrthoDB" id="9803913at2"/>
<dbReference type="EMBL" id="QWET01000011">
    <property type="protein sequence ID" value="RIH64320.1"/>
    <property type="molecule type" value="Genomic_DNA"/>
</dbReference>
<protein>
    <recommendedName>
        <fullName evidence="1">BRCT domain-containing protein</fullName>
    </recommendedName>
</protein>
<gene>
    <name evidence="2" type="ORF">D1164_14595</name>
</gene>
<dbReference type="InterPro" id="IPR012337">
    <property type="entry name" value="RNaseH-like_sf"/>
</dbReference>
<dbReference type="GO" id="GO:0005829">
    <property type="term" value="C:cytosol"/>
    <property type="evidence" value="ECO:0007669"/>
    <property type="project" value="TreeGrafter"/>
</dbReference>
<dbReference type="Pfam" id="PF00929">
    <property type="entry name" value="RNase_T"/>
    <property type="match status" value="1"/>
</dbReference>
<comment type="caution">
    <text evidence="2">The sequence shown here is derived from an EMBL/GenBank/DDBJ whole genome shotgun (WGS) entry which is preliminary data.</text>
</comment>
<dbReference type="InterPro" id="IPR013520">
    <property type="entry name" value="Ribonucl_H"/>
</dbReference>
<dbReference type="Gene3D" id="3.30.420.10">
    <property type="entry name" value="Ribonuclease H-like superfamily/Ribonuclease H"/>
    <property type="match status" value="1"/>
</dbReference>
<dbReference type="Pfam" id="PF00533">
    <property type="entry name" value="BRCT"/>
    <property type="match status" value="1"/>
</dbReference>